<reference evidence="2" key="1">
    <citation type="submission" date="2022-12" db="EMBL/GenBank/DDBJ databases">
        <title>Draft genome assemblies for two species of Escallonia (Escalloniales).</title>
        <authorList>
            <person name="Chanderbali A."/>
            <person name="Dervinis C."/>
            <person name="Anghel I."/>
            <person name="Soltis D."/>
            <person name="Soltis P."/>
            <person name="Zapata F."/>
        </authorList>
    </citation>
    <scope>NUCLEOTIDE SEQUENCE</scope>
    <source>
        <strain evidence="2">UCBG64.0493</strain>
        <tissue evidence="2">Leaf</tissue>
    </source>
</reference>
<sequence>MHEKEMCFPRLIFAAVAVVLIGTLASGAALLPADEVEAMKRSAIVLGKTDWDFSVDPCNTGQNSTWVSGPDMNLTCDCTFDNNSVCHIAYVLQEQGNLLELVDPRLGSNYHEKEAMRMLNLAFLCTNPSPTLRPSMSSVVSMLEGKIPVQAALIKRRSMDEDLRFKAFERLTQDSQTQFSTYSQDSQAERSMSRDGPWIDSSFSIQSKDELADSSSTKHLLLDLDDVNLK</sequence>
<evidence type="ECO:0000256" key="1">
    <source>
        <dbReference type="ARBA" id="ARBA00004479"/>
    </source>
</evidence>
<evidence type="ECO:0000313" key="2">
    <source>
        <dbReference type="EMBL" id="KAK3008779.1"/>
    </source>
</evidence>
<comment type="subcellular location">
    <subcellularLocation>
        <location evidence="1">Membrane</location>
        <topology evidence="1">Single-pass type I membrane protein</topology>
    </subcellularLocation>
</comment>
<dbReference type="PANTHER" id="PTHR48006:SF60">
    <property type="entry name" value="PROTEIN KINASE DOMAIN-CONTAINING PROTEIN"/>
    <property type="match status" value="1"/>
</dbReference>
<dbReference type="SUPFAM" id="SSF56112">
    <property type="entry name" value="Protein kinase-like (PK-like)"/>
    <property type="match status" value="1"/>
</dbReference>
<dbReference type="AlphaFoldDB" id="A0AA88VJ94"/>
<keyword evidence="3" id="KW-1185">Reference proteome</keyword>
<dbReference type="Gene3D" id="1.10.510.10">
    <property type="entry name" value="Transferase(Phosphotransferase) domain 1"/>
    <property type="match status" value="1"/>
</dbReference>
<organism evidence="2 3">
    <name type="scientific">Escallonia herrerae</name>
    <dbReference type="NCBI Taxonomy" id="1293975"/>
    <lineage>
        <taxon>Eukaryota</taxon>
        <taxon>Viridiplantae</taxon>
        <taxon>Streptophyta</taxon>
        <taxon>Embryophyta</taxon>
        <taxon>Tracheophyta</taxon>
        <taxon>Spermatophyta</taxon>
        <taxon>Magnoliopsida</taxon>
        <taxon>eudicotyledons</taxon>
        <taxon>Gunneridae</taxon>
        <taxon>Pentapetalae</taxon>
        <taxon>asterids</taxon>
        <taxon>campanulids</taxon>
        <taxon>Escalloniales</taxon>
        <taxon>Escalloniaceae</taxon>
        <taxon>Escallonia</taxon>
    </lineage>
</organism>
<proteinExistence type="predicted"/>
<dbReference type="EMBL" id="JAVXUP010001719">
    <property type="protein sequence ID" value="KAK3008779.1"/>
    <property type="molecule type" value="Genomic_DNA"/>
</dbReference>
<comment type="caution">
    <text evidence="2">The sequence shown here is derived from an EMBL/GenBank/DDBJ whole genome shotgun (WGS) entry which is preliminary data.</text>
</comment>
<dbReference type="InterPro" id="IPR051824">
    <property type="entry name" value="LRR_Rcpt-Like_S/T_Kinase"/>
</dbReference>
<accession>A0AA88VJ94</accession>
<dbReference type="InterPro" id="IPR011009">
    <property type="entry name" value="Kinase-like_dom_sf"/>
</dbReference>
<evidence type="ECO:0000313" key="3">
    <source>
        <dbReference type="Proteomes" id="UP001188597"/>
    </source>
</evidence>
<dbReference type="Proteomes" id="UP001188597">
    <property type="component" value="Unassembled WGS sequence"/>
</dbReference>
<gene>
    <name evidence="2" type="ORF">RJ639_014523</name>
</gene>
<dbReference type="GO" id="GO:0016020">
    <property type="term" value="C:membrane"/>
    <property type="evidence" value="ECO:0007669"/>
    <property type="project" value="UniProtKB-SubCell"/>
</dbReference>
<dbReference type="PANTHER" id="PTHR48006">
    <property type="entry name" value="LEUCINE-RICH REPEAT-CONTAINING PROTEIN DDB_G0281931-RELATED"/>
    <property type="match status" value="1"/>
</dbReference>
<protein>
    <submittedName>
        <fullName evidence="2">Uncharacterized protein</fullName>
    </submittedName>
</protein>
<name>A0AA88VJ94_9ASTE</name>